<feature type="transmembrane region" description="Helical" evidence="1">
    <location>
        <begin position="66"/>
        <end position="84"/>
    </location>
</feature>
<reference evidence="3" key="1">
    <citation type="submission" date="2016-10" db="EMBL/GenBank/DDBJ databases">
        <authorList>
            <person name="Varghese N."/>
            <person name="Submissions S."/>
        </authorList>
    </citation>
    <scope>NUCLEOTIDE SEQUENCE [LARGE SCALE GENOMIC DNA]</scope>
    <source>
        <strain evidence="3">DSM 19110</strain>
    </source>
</reference>
<dbReference type="OrthoDB" id="771532at2"/>
<dbReference type="RefSeq" id="WP_074608741.1">
    <property type="nucleotide sequence ID" value="NZ_FNGY01000005.1"/>
</dbReference>
<evidence type="ECO:0000313" key="3">
    <source>
        <dbReference type="Proteomes" id="UP000183200"/>
    </source>
</evidence>
<accession>A0A1G9X8I2</accession>
<dbReference type="Proteomes" id="UP000183200">
    <property type="component" value="Unassembled WGS sequence"/>
</dbReference>
<keyword evidence="3" id="KW-1185">Reference proteome</keyword>
<organism evidence="2 3">
    <name type="scientific">Pedobacter steynii</name>
    <dbReference type="NCBI Taxonomy" id="430522"/>
    <lineage>
        <taxon>Bacteria</taxon>
        <taxon>Pseudomonadati</taxon>
        <taxon>Bacteroidota</taxon>
        <taxon>Sphingobacteriia</taxon>
        <taxon>Sphingobacteriales</taxon>
        <taxon>Sphingobacteriaceae</taxon>
        <taxon>Pedobacter</taxon>
    </lineage>
</organism>
<dbReference type="EMBL" id="FNGY01000005">
    <property type="protein sequence ID" value="SDM93092.1"/>
    <property type="molecule type" value="Genomic_DNA"/>
</dbReference>
<evidence type="ECO:0000256" key="1">
    <source>
        <dbReference type="SAM" id="Phobius"/>
    </source>
</evidence>
<sequence length="134" mass="15214">MTSNHKIVLFNLSAVICTYVQVLWSAPEGVSAADMSNSPIAYLHWYALISLIFLNCLLLMLKRKSILSKVILSTLVLVIFWLLMNYMEFNDRVASWSTFSVMGIWIHVLLNSILTIAVCGAAFFIINRNILQRT</sequence>
<feature type="transmembrane region" description="Helical" evidence="1">
    <location>
        <begin position="104"/>
        <end position="126"/>
    </location>
</feature>
<proteinExistence type="predicted"/>
<evidence type="ECO:0000313" key="2">
    <source>
        <dbReference type="EMBL" id="SDM93092.1"/>
    </source>
</evidence>
<gene>
    <name evidence="2" type="ORF">SAMN05421820_105409</name>
</gene>
<keyword evidence="1" id="KW-1133">Transmembrane helix</keyword>
<keyword evidence="1" id="KW-0812">Transmembrane</keyword>
<dbReference type="AlphaFoldDB" id="A0A1G9X8I2"/>
<feature type="transmembrane region" description="Helical" evidence="1">
    <location>
        <begin position="44"/>
        <end position="61"/>
    </location>
</feature>
<keyword evidence="1" id="KW-0472">Membrane</keyword>
<protein>
    <submittedName>
        <fullName evidence="2">Uncharacterized protein</fullName>
    </submittedName>
</protein>
<feature type="transmembrane region" description="Helical" evidence="1">
    <location>
        <begin position="7"/>
        <end position="24"/>
    </location>
</feature>
<name>A0A1G9X8I2_9SPHI</name>